<accession>A0A2P2NXL6</accession>
<protein>
    <submittedName>
        <fullName evidence="1">Uncharacterized protein</fullName>
    </submittedName>
</protein>
<dbReference type="EMBL" id="GGEC01066675">
    <property type="protein sequence ID" value="MBX47159.1"/>
    <property type="molecule type" value="Transcribed_RNA"/>
</dbReference>
<evidence type="ECO:0000313" key="1">
    <source>
        <dbReference type="EMBL" id="MBX47159.1"/>
    </source>
</evidence>
<organism evidence="1">
    <name type="scientific">Rhizophora mucronata</name>
    <name type="common">Asiatic mangrove</name>
    <dbReference type="NCBI Taxonomy" id="61149"/>
    <lineage>
        <taxon>Eukaryota</taxon>
        <taxon>Viridiplantae</taxon>
        <taxon>Streptophyta</taxon>
        <taxon>Embryophyta</taxon>
        <taxon>Tracheophyta</taxon>
        <taxon>Spermatophyta</taxon>
        <taxon>Magnoliopsida</taxon>
        <taxon>eudicotyledons</taxon>
        <taxon>Gunneridae</taxon>
        <taxon>Pentapetalae</taxon>
        <taxon>rosids</taxon>
        <taxon>fabids</taxon>
        <taxon>Malpighiales</taxon>
        <taxon>Rhizophoraceae</taxon>
        <taxon>Rhizophora</taxon>
    </lineage>
</organism>
<reference evidence="1" key="1">
    <citation type="submission" date="2018-02" db="EMBL/GenBank/DDBJ databases">
        <title>Rhizophora mucronata_Transcriptome.</title>
        <authorList>
            <person name="Meera S.P."/>
            <person name="Sreeshan A."/>
            <person name="Augustine A."/>
        </authorList>
    </citation>
    <scope>NUCLEOTIDE SEQUENCE</scope>
    <source>
        <tissue evidence="1">Leaf</tissue>
    </source>
</reference>
<name>A0A2P2NXL6_RHIMU</name>
<dbReference type="AlphaFoldDB" id="A0A2P2NXL6"/>
<proteinExistence type="predicted"/>
<sequence length="29" mass="3601">MSVYHIQCTLQVQQVRWNLHSFLRCYIYA</sequence>